<keyword evidence="1" id="KW-0808">Transferase</keyword>
<evidence type="ECO:0000313" key="1">
    <source>
        <dbReference type="EMBL" id="PNX55091.1"/>
    </source>
</evidence>
<sequence>MQTKPSDCPPMDIVIEMLEEEDGDLQMPIKPYLFADYNVNSANYVDAIHTLHIMNAFHILIRVCTSTQEAYCRYLHQQQQQDAIQHEAVLKSGSFNALLANAT</sequence>
<comment type="caution">
    <text evidence="1">The sequence shown here is derived from an EMBL/GenBank/DDBJ whole genome shotgun (WGS) entry which is preliminary data.</text>
</comment>
<protein>
    <submittedName>
        <fullName evidence="1">Stress-induced receptor-like kinase</fullName>
    </submittedName>
</protein>
<dbReference type="GO" id="GO:0016301">
    <property type="term" value="F:kinase activity"/>
    <property type="evidence" value="ECO:0007669"/>
    <property type="project" value="UniProtKB-KW"/>
</dbReference>
<evidence type="ECO:0000313" key="2">
    <source>
        <dbReference type="Proteomes" id="UP000236291"/>
    </source>
</evidence>
<dbReference type="AlphaFoldDB" id="A0A2K3JM27"/>
<reference evidence="1 2" key="2">
    <citation type="journal article" date="2017" name="Front. Plant Sci.">
        <title>Gene Classification and Mining of Molecular Markers Useful in Red Clover (Trifolium pratense) Breeding.</title>
        <authorList>
            <person name="Istvanek J."/>
            <person name="Dluhosova J."/>
            <person name="Dluhos P."/>
            <person name="Patkova L."/>
            <person name="Nedelnik J."/>
            <person name="Repkova J."/>
        </authorList>
    </citation>
    <scope>NUCLEOTIDE SEQUENCE [LARGE SCALE GENOMIC DNA]</scope>
    <source>
        <strain evidence="2">cv. Tatra</strain>
        <tissue evidence="1">Young leaves</tissue>
    </source>
</reference>
<dbReference type="Proteomes" id="UP000236291">
    <property type="component" value="Unassembled WGS sequence"/>
</dbReference>
<proteinExistence type="predicted"/>
<dbReference type="EMBL" id="ASHM01070246">
    <property type="protein sequence ID" value="PNX55091.1"/>
    <property type="molecule type" value="Genomic_DNA"/>
</dbReference>
<gene>
    <name evidence="1" type="ORF">L195_g048717</name>
</gene>
<accession>A0A2K3JM27</accession>
<keyword evidence="1" id="KW-0418">Kinase</keyword>
<keyword evidence="1" id="KW-0675">Receptor</keyword>
<name>A0A2K3JM27_TRIPR</name>
<organism evidence="1 2">
    <name type="scientific">Trifolium pratense</name>
    <name type="common">Red clover</name>
    <dbReference type="NCBI Taxonomy" id="57577"/>
    <lineage>
        <taxon>Eukaryota</taxon>
        <taxon>Viridiplantae</taxon>
        <taxon>Streptophyta</taxon>
        <taxon>Embryophyta</taxon>
        <taxon>Tracheophyta</taxon>
        <taxon>Spermatophyta</taxon>
        <taxon>Magnoliopsida</taxon>
        <taxon>eudicotyledons</taxon>
        <taxon>Gunneridae</taxon>
        <taxon>Pentapetalae</taxon>
        <taxon>rosids</taxon>
        <taxon>fabids</taxon>
        <taxon>Fabales</taxon>
        <taxon>Fabaceae</taxon>
        <taxon>Papilionoideae</taxon>
        <taxon>50 kb inversion clade</taxon>
        <taxon>NPAAA clade</taxon>
        <taxon>Hologalegina</taxon>
        <taxon>IRL clade</taxon>
        <taxon>Trifolieae</taxon>
        <taxon>Trifolium</taxon>
    </lineage>
</organism>
<reference evidence="1 2" key="1">
    <citation type="journal article" date="2014" name="Am. J. Bot.">
        <title>Genome assembly and annotation for red clover (Trifolium pratense; Fabaceae).</title>
        <authorList>
            <person name="Istvanek J."/>
            <person name="Jaros M."/>
            <person name="Krenek A."/>
            <person name="Repkova J."/>
        </authorList>
    </citation>
    <scope>NUCLEOTIDE SEQUENCE [LARGE SCALE GENOMIC DNA]</scope>
    <source>
        <strain evidence="2">cv. Tatra</strain>
        <tissue evidence="1">Young leaves</tissue>
    </source>
</reference>